<dbReference type="PANTHER" id="PTHR38778:SF1">
    <property type="entry name" value="CYTOPLASMIC PROTEIN"/>
    <property type="match status" value="1"/>
</dbReference>
<dbReference type="InterPro" id="IPR007416">
    <property type="entry name" value="YggL_50S_bp"/>
</dbReference>
<evidence type="ECO:0000313" key="2">
    <source>
        <dbReference type="Proteomes" id="UP001253595"/>
    </source>
</evidence>
<keyword evidence="2" id="KW-1185">Reference proteome</keyword>
<dbReference type="EMBL" id="JAVDVX010000003">
    <property type="protein sequence ID" value="MDR7090245.1"/>
    <property type="molecule type" value="Genomic_DNA"/>
</dbReference>
<gene>
    <name evidence="1" type="ORF">J2X05_002267</name>
</gene>
<evidence type="ECO:0000313" key="1">
    <source>
        <dbReference type="EMBL" id="MDR7090245.1"/>
    </source>
</evidence>
<organism evidence="1 2">
    <name type="scientific">Cellvibrio fibrivorans</name>
    <dbReference type="NCBI Taxonomy" id="126350"/>
    <lineage>
        <taxon>Bacteria</taxon>
        <taxon>Pseudomonadati</taxon>
        <taxon>Pseudomonadota</taxon>
        <taxon>Gammaproteobacteria</taxon>
        <taxon>Cellvibrionales</taxon>
        <taxon>Cellvibrionaceae</taxon>
        <taxon>Cellvibrio</taxon>
    </lineage>
</organism>
<reference evidence="1 2" key="1">
    <citation type="submission" date="2023-07" db="EMBL/GenBank/DDBJ databases">
        <title>Sorghum-associated microbial communities from plants grown in Nebraska, USA.</title>
        <authorList>
            <person name="Schachtman D."/>
        </authorList>
    </citation>
    <scope>NUCLEOTIDE SEQUENCE [LARGE SCALE GENOMIC DNA]</scope>
    <source>
        <strain evidence="1 2">BE190</strain>
    </source>
</reference>
<accession>A0ABU1UYK0</accession>
<comment type="caution">
    <text evidence="1">The sequence shown here is derived from an EMBL/GenBank/DDBJ whole genome shotgun (WGS) entry which is preliminary data.</text>
</comment>
<dbReference type="PANTHER" id="PTHR38778">
    <property type="entry name" value="CYTOPLASMIC PROTEIN-RELATED"/>
    <property type="match status" value="1"/>
</dbReference>
<name>A0ABU1UYK0_9GAMM</name>
<sequence length="122" mass="13556">MTAATTANEKKAPQRSKRLRKKLFQDEFATFGFELECEFKNDLTDETISQFVDSFFIDAINAENLVFGGGLSSKRLSGFIGSSKRYGSATEADKAKLLAWLKAQPQVATVELGEIIDANYYV</sequence>
<dbReference type="RefSeq" id="WP_310072416.1">
    <property type="nucleotide sequence ID" value="NZ_JAVDVX010000003.1"/>
</dbReference>
<protein>
    <submittedName>
        <fullName evidence="1">Uncharacterized protein YggL (DUF469 family)</fullName>
    </submittedName>
</protein>
<dbReference type="Proteomes" id="UP001253595">
    <property type="component" value="Unassembled WGS sequence"/>
</dbReference>
<proteinExistence type="predicted"/>
<dbReference type="Pfam" id="PF04320">
    <property type="entry name" value="YggL_50S_bp"/>
    <property type="match status" value="1"/>
</dbReference>